<proteinExistence type="predicted"/>
<feature type="transmembrane region" description="Helical" evidence="2">
    <location>
        <begin position="53"/>
        <end position="70"/>
    </location>
</feature>
<dbReference type="RefSeq" id="WP_246066424.1">
    <property type="nucleotide sequence ID" value="NZ_FXTD01000001.1"/>
</dbReference>
<evidence type="ECO:0000313" key="3">
    <source>
        <dbReference type="EMBL" id="SMO40097.1"/>
    </source>
</evidence>
<keyword evidence="2" id="KW-0472">Membrane</keyword>
<keyword evidence="2" id="KW-0812">Transmembrane</keyword>
<dbReference type="AlphaFoldDB" id="A0A521AZ31"/>
<feature type="region of interest" description="Disordered" evidence="1">
    <location>
        <begin position="71"/>
        <end position="113"/>
    </location>
</feature>
<keyword evidence="4" id="KW-1185">Reference proteome</keyword>
<reference evidence="3 4" key="1">
    <citation type="submission" date="2017-05" db="EMBL/GenBank/DDBJ databases">
        <authorList>
            <person name="Varghese N."/>
            <person name="Submissions S."/>
        </authorList>
    </citation>
    <scope>NUCLEOTIDE SEQUENCE [LARGE SCALE GENOMIC DNA]</scope>
    <source>
        <strain evidence="3 4">DSM 19504</strain>
    </source>
</reference>
<dbReference type="InterPro" id="IPR058341">
    <property type="entry name" value="DUF8028"/>
</dbReference>
<evidence type="ECO:0000313" key="4">
    <source>
        <dbReference type="Proteomes" id="UP000319712"/>
    </source>
</evidence>
<dbReference type="EMBL" id="FXTD01000001">
    <property type="protein sequence ID" value="SMO40097.1"/>
    <property type="molecule type" value="Genomic_DNA"/>
</dbReference>
<dbReference type="Pfam" id="PF26071">
    <property type="entry name" value="DUF8028"/>
    <property type="match status" value="1"/>
</dbReference>
<keyword evidence="2" id="KW-1133">Transmembrane helix</keyword>
<evidence type="ECO:0000256" key="2">
    <source>
        <dbReference type="SAM" id="Phobius"/>
    </source>
</evidence>
<gene>
    <name evidence="3" type="ORF">SAMN06264867_101481</name>
</gene>
<feature type="compositionally biased region" description="Basic and acidic residues" evidence="1">
    <location>
        <begin position="81"/>
        <end position="113"/>
    </location>
</feature>
<dbReference type="Proteomes" id="UP000319712">
    <property type="component" value="Unassembled WGS sequence"/>
</dbReference>
<evidence type="ECO:0000256" key="1">
    <source>
        <dbReference type="SAM" id="MobiDB-lite"/>
    </source>
</evidence>
<feature type="transmembrane region" description="Helical" evidence="2">
    <location>
        <begin position="21"/>
        <end position="41"/>
    </location>
</feature>
<organism evidence="3 4">
    <name type="scientific">Halorubrum cibi</name>
    <dbReference type="NCBI Taxonomy" id="413815"/>
    <lineage>
        <taxon>Archaea</taxon>
        <taxon>Methanobacteriati</taxon>
        <taxon>Methanobacteriota</taxon>
        <taxon>Stenosarchaea group</taxon>
        <taxon>Halobacteria</taxon>
        <taxon>Halobacteriales</taxon>
        <taxon>Haloferacaceae</taxon>
        <taxon>Halorubrum</taxon>
    </lineage>
</organism>
<accession>A0A521AZ31</accession>
<sequence length="113" mass="12137">MSTRVPLNRLAFDLPLADRMVHAVRAVAFWVAIVLPIGYPFLLSAGLDGTNGLYFVGLLAANAVALKIGHDYDPGSSDARGVTDRPDRGDAPSASDTRRRATDARRRSDDVDA</sequence>
<protein>
    <submittedName>
        <fullName evidence="3">Uncharacterized protein</fullName>
    </submittedName>
</protein>
<name>A0A521AZ31_9EURY</name>